<dbReference type="RefSeq" id="WP_092738416.1">
    <property type="nucleotide sequence ID" value="NZ_FNOV01000003.1"/>
</dbReference>
<dbReference type="STRING" id="651662.SAMN04488069_10377"/>
<organism evidence="1 2">
    <name type="scientific">Hymenobacter psychrophilus</name>
    <dbReference type="NCBI Taxonomy" id="651662"/>
    <lineage>
        <taxon>Bacteria</taxon>
        <taxon>Pseudomonadati</taxon>
        <taxon>Bacteroidota</taxon>
        <taxon>Cytophagia</taxon>
        <taxon>Cytophagales</taxon>
        <taxon>Hymenobacteraceae</taxon>
        <taxon>Hymenobacter</taxon>
    </lineage>
</organism>
<name>A0A1H3EES1_9BACT</name>
<gene>
    <name evidence="1" type="ORF">SAMN04488069_10377</name>
</gene>
<dbReference type="Proteomes" id="UP000199249">
    <property type="component" value="Unassembled WGS sequence"/>
</dbReference>
<keyword evidence="2" id="KW-1185">Reference proteome</keyword>
<reference evidence="2" key="1">
    <citation type="submission" date="2016-10" db="EMBL/GenBank/DDBJ databases">
        <authorList>
            <person name="Varghese N."/>
            <person name="Submissions S."/>
        </authorList>
    </citation>
    <scope>NUCLEOTIDE SEQUENCE [LARGE SCALE GENOMIC DNA]</scope>
    <source>
        <strain evidence="2">CGMCC 1.8975</strain>
    </source>
</reference>
<evidence type="ECO:0000313" key="1">
    <source>
        <dbReference type="EMBL" id="SDX76424.1"/>
    </source>
</evidence>
<sequence>MSITLLPVLEVAAPAIDWDQVGPSPFATFWQNPSAWEEFQAKILRLSGFADHRQAVKGSKYLRIDDWQPEGLRRLINAHLGATGDDRMPVEESCALFGGGVLFIDNVPVLFPQCCSTIATVYDWKPLLVPQFQEGYFCLEGHPAPKAIREEEYLTIICEDEGEDFYPPTPPVIRVKVADLAVAVEQAEWQMQRLCEQVNALSAEFGAESISRYLIQGV</sequence>
<accession>A0A1H3EES1</accession>
<evidence type="ECO:0000313" key="2">
    <source>
        <dbReference type="Proteomes" id="UP000199249"/>
    </source>
</evidence>
<dbReference type="OrthoDB" id="662228at2"/>
<protein>
    <submittedName>
        <fullName evidence="1">Uncharacterized protein</fullName>
    </submittedName>
</protein>
<proteinExistence type="predicted"/>
<dbReference type="EMBL" id="FNOV01000003">
    <property type="protein sequence ID" value="SDX76424.1"/>
    <property type="molecule type" value="Genomic_DNA"/>
</dbReference>
<dbReference type="AlphaFoldDB" id="A0A1H3EES1"/>